<dbReference type="GO" id="GO:0003677">
    <property type="term" value="F:DNA binding"/>
    <property type="evidence" value="ECO:0007669"/>
    <property type="project" value="UniProtKB-UniRule"/>
</dbReference>
<dbReference type="SUPFAM" id="SSF47095">
    <property type="entry name" value="HMG-box"/>
    <property type="match status" value="1"/>
</dbReference>
<dbReference type="InterPro" id="IPR036910">
    <property type="entry name" value="HMG_box_dom_sf"/>
</dbReference>
<evidence type="ECO:0000313" key="5">
    <source>
        <dbReference type="EMBL" id="KAK0628448.1"/>
    </source>
</evidence>
<comment type="caution">
    <text evidence="5">The sequence shown here is derived from an EMBL/GenBank/DDBJ whole genome shotgun (WGS) entry which is preliminary data.</text>
</comment>
<feature type="domain" description="HMG box" evidence="4">
    <location>
        <begin position="255"/>
        <end position="318"/>
    </location>
</feature>
<reference evidence="5" key="1">
    <citation type="submission" date="2023-06" db="EMBL/GenBank/DDBJ databases">
        <title>Genome-scale phylogeny and comparative genomics of the fungal order Sordariales.</title>
        <authorList>
            <consortium name="Lawrence Berkeley National Laboratory"/>
            <person name="Hensen N."/>
            <person name="Bonometti L."/>
            <person name="Westerberg I."/>
            <person name="Brannstrom I.O."/>
            <person name="Guillou S."/>
            <person name="Cros-Aarteil S."/>
            <person name="Calhoun S."/>
            <person name="Haridas S."/>
            <person name="Kuo A."/>
            <person name="Mondo S."/>
            <person name="Pangilinan J."/>
            <person name="Riley R."/>
            <person name="LaButti K."/>
            <person name="Andreopoulos B."/>
            <person name="Lipzen A."/>
            <person name="Chen C."/>
            <person name="Yanf M."/>
            <person name="Daum C."/>
            <person name="Ng V."/>
            <person name="Clum A."/>
            <person name="Steindorff A."/>
            <person name="Ohm R."/>
            <person name="Martin F."/>
            <person name="Silar P."/>
            <person name="Natvig D."/>
            <person name="Lalanne C."/>
            <person name="Gautier V."/>
            <person name="Ament-velasquez S.L."/>
            <person name="Kruys A."/>
            <person name="Hutchinson M.I."/>
            <person name="Powell A.J."/>
            <person name="Barry K."/>
            <person name="Miller A.N."/>
            <person name="Grigoriev I.V."/>
            <person name="Debuchy R."/>
            <person name="Gladieux P."/>
            <person name="Thoren M.H."/>
            <person name="Johannesson H."/>
        </authorList>
    </citation>
    <scope>NUCLEOTIDE SEQUENCE</scope>
    <source>
        <strain evidence="5">SMH3391-2</strain>
    </source>
</reference>
<dbReference type="Proteomes" id="UP001174934">
    <property type="component" value="Unassembled WGS sequence"/>
</dbReference>
<dbReference type="EMBL" id="JAULSR010000002">
    <property type="protein sequence ID" value="KAK0628448.1"/>
    <property type="molecule type" value="Genomic_DNA"/>
</dbReference>
<keyword evidence="1" id="KW-0238">DNA-binding</keyword>
<dbReference type="GO" id="GO:0005634">
    <property type="term" value="C:nucleus"/>
    <property type="evidence" value="ECO:0007669"/>
    <property type="project" value="UniProtKB-UniRule"/>
</dbReference>
<keyword evidence="6" id="KW-1185">Reference proteome</keyword>
<gene>
    <name evidence="5" type="ORF">B0T17DRAFT_614363</name>
</gene>
<feature type="DNA-binding region" description="HMG box" evidence="1">
    <location>
        <begin position="255"/>
        <end position="318"/>
    </location>
</feature>
<protein>
    <recommendedName>
        <fullName evidence="4">HMG box domain-containing protein</fullName>
    </recommendedName>
</protein>
<evidence type="ECO:0000313" key="6">
    <source>
        <dbReference type="Proteomes" id="UP001174934"/>
    </source>
</evidence>
<name>A0AA40C8T0_9PEZI</name>
<sequence>MWLAIGLATARQQLRVSVSAAAAAASSSIALTSSSRLAGRSLAASGARLAGRTGAVLFPRSFSVQSSLRKQAVGDEAVKTKPKKTAAAKDGKKPKAKAAAKKAAPKKKKVVAAKKKKVVLTEEEKAAKKAELAEKKLKLKLKELKAKALIGQPQEVAPARPLTLFLKRSMEREPGGGAERLREEGAKYNALSESEKNLLKAEAHQNLLINQAATLAWIESHTPEEIYEINQARLRLARLKSLTRRPPVLKDPRRLKKIPTPYLLYTTASLSSTQENVRKSSKKVAENWKSLSAAERQPFLDEYERLKAERASLPTTFLRPGLEVLTPSP</sequence>
<feature type="coiled-coil region" evidence="2">
    <location>
        <begin position="120"/>
        <end position="147"/>
    </location>
</feature>
<dbReference type="PROSITE" id="PS50118">
    <property type="entry name" value="HMG_BOX_2"/>
    <property type="match status" value="1"/>
</dbReference>
<evidence type="ECO:0000259" key="4">
    <source>
        <dbReference type="PROSITE" id="PS50118"/>
    </source>
</evidence>
<evidence type="ECO:0000256" key="1">
    <source>
        <dbReference type="PROSITE-ProRule" id="PRU00267"/>
    </source>
</evidence>
<dbReference type="Gene3D" id="1.10.30.10">
    <property type="entry name" value="High mobility group box domain"/>
    <property type="match status" value="1"/>
</dbReference>
<accession>A0AA40C8T0</accession>
<evidence type="ECO:0000256" key="3">
    <source>
        <dbReference type="SAM" id="MobiDB-lite"/>
    </source>
</evidence>
<dbReference type="AlphaFoldDB" id="A0AA40C8T0"/>
<keyword evidence="2" id="KW-0175">Coiled coil</keyword>
<organism evidence="5 6">
    <name type="scientific">Bombardia bombarda</name>
    <dbReference type="NCBI Taxonomy" id="252184"/>
    <lineage>
        <taxon>Eukaryota</taxon>
        <taxon>Fungi</taxon>
        <taxon>Dikarya</taxon>
        <taxon>Ascomycota</taxon>
        <taxon>Pezizomycotina</taxon>
        <taxon>Sordariomycetes</taxon>
        <taxon>Sordariomycetidae</taxon>
        <taxon>Sordariales</taxon>
        <taxon>Lasiosphaeriaceae</taxon>
        <taxon>Bombardia</taxon>
    </lineage>
</organism>
<evidence type="ECO:0000256" key="2">
    <source>
        <dbReference type="SAM" id="Coils"/>
    </source>
</evidence>
<keyword evidence="1" id="KW-0539">Nucleus</keyword>
<proteinExistence type="predicted"/>
<feature type="region of interest" description="Disordered" evidence="3">
    <location>
        <begin position="74"/>
        <end position="106"/>
    </location>
</feature>
<dbReference type="InterPro" id="IPR009071">
    <property type="entry name" value="HMG_box_dom"/>
</dbReference>
<feature type="compositionally biased region" description="Basic residues" evidence="3">
    <location>
        <begin position="94"/>
        <end position="106"/>
    </location>
</feature>